<dbReference type="PANTHER" id="PTHR11365:SF23">
    <property type="entry name" value="HYPOTHETICAL 5-OXOPROLINASE (EUROFUNG)-RELATED"/>
    <property type="match status" value="1"/>
</dbReference>
<evidence type="ECO:0000313" key="4">
    <source>
        <dbReference type="EMBL" id="UJG40076.1"/>
    </source>
</evidence>
<dbReference type="Pfam" id="PF19278">
    <property type="entry name" value="Hydant_A_C"/>
    <property type="match status" value="1"/>
</dbReference>
<evidence type="ECO:0000259" key="2">
    <source>
        <dbReference type="Pfam" id="PF05378"/>
    </source>
</evidence>
<feature type="domain" description="Hydantoinase/oxoprolinase N-terminal" evidence="2">
    <location>
        <begin position="10"/>
        <end position="186"/>
    </location>
</feature>
<reference evidence="4" key="1">
    <citation type="journal article" date="2022" name="Nat. Microbiol.">
        <title>Unique mobile elements and scalable gene flow at the prokaryote-eukaryote boundary revealed by circularized Asgard archaea genomes.</title>
        <authorList>
            <person name="Wu F."/>
            <person name="Speth D.R."/>
            <person name="Philosof A."/>
            <person name="Cremiere A."/>
            <person name="Narayanan A."/>
            <person name="Barco R.A."/>
            <person name="Connon S.A."/>
            <person name="Amend J.P."/>
            <person name="Antoshechkin I.A."/>
            <person name="Orphan V.J."/>
        </authorList>
    </citation>
    <scope>NUCLEOTIDE SEQUENCE</scope>
    <source>
        <strain evidence="4">PM71</strain>
    </source>
</reference>
<feature type="domain" description="Hydantoinase A/oxoprolinase" evidence="1">
    <location>
        <begin position="206"/>
        <end position="497"/>
    </location>
</feature>
<evidence type="ECO:0000259" key="1">
    <source>
        <dbReference type="Pfam" id="PF01968"/>
    </source>
</evidence>
<evidence type="ECO:0000259" key="3">
    <source>
        <dbReference type="Pfam" id="PF19278"/>
    </source>
</evidence>
<dbReference type="InterPro" id="IPR045079">
    <property type="entry name" value="Oxoprolinase-like"/>
</dbReference>
<proteinExistence type="predicted"/>
<dbReference type="InterPro" id="IPR002821">
    <property type="entry name" value="Hydantoinase_A"/>
</dbReference>
<dbReference type="GO" id="GO:0017168">
    <property type="term" value="F:5-oxoprolinase (ATP-hydrolyzing) activity"/>
    <property type="evidence" value="ECO:0007669"/>
    <property type="project" value="TreeGrafter"/>
</dbReference>
<dbReference type="InterPro" id="IPR043129">
    <property type="entry name" value="ATPase_NBD"/>
</dbReference>
<protein>
    <submittedName>
        <fullName evidence="4">Hydantoinase/oxoprolinase family protein</fullName>
    </submittedName>
</protein>
<dbReference type="SUPFAM" id="SSF53067">
    <property type="entry name" value="Actin-like ATPase domain"/>
    <property type="match status" value="1"/>
</dbReference>
<sequence length="690" mass="75280">MLSSLRPPIRIGIDTGGTFTDFIILSSDGQIRAWKTATTPHDPSIGIISGLQEVMHLFDFGPSDIELLIHGTTIGTNAFLEGKCPPIAFLTTKGFKDIIEIGRQQRSDLYNLKFSQSYPLDFSSDLLIEIDERLDSSGSVIRPLTFDLDSLSSLLHSRSISVLAISLLFSFRNFSHEQHLHSLLSSHGFLSFPSFEICPSIGEYERSVTTIINAKVSPVISRYLSTIRSKLLDIGISSPLLIMQSNTGMSDVSTITRNGIQTLYSGLAGGVLAASKTLDHLSLSHLVSLDIGGTSTDVSALIDSPIILNSRYFGGFPIVSPMADVETIGSGGGSIAKFSDGLLTVGPESQGAFPGPACYSLGGDKVTLTDANMVLGYVHPSNFAGNLDIDVNKSFSVLQSLLDEIRNSSYDYEIDSVTSLALSVRQILNHNISQAIRVVTVQRGLDPRDFSLLGFGGAGPMQVWDIAKELDIKRVIVPPFPGAWSAYGLLASDIKHEKVQSYLQLVEDIDFLDLNNTLESLKLELSSILSSENVKEEEKVFSYSLDLRYLGQSDTLSIPINYPISGSILSEAVDSFHSLHHQNYSWHDKHLQVEVVNVKVEARGTVPKLKLSKLPEGSSRPPDSAYKSSREVNFYGDLFSTPVFDKSKLLDGNIIEGPAIIDQLDSTTVIPPSVFGRINRLGYIILEEIK</sequence>
<dbReference type="PANTHER" id="PTHR11365">
    <property type="entry name" value="5-OXOPROLINASE RELATED"/>
    <property type="match status" value="1"/>
</dbReference>
<dbReference type="Proteomes" id="UP001201020">
    <property type="component" value="Chromosome"/>
</dbReference>
<dbReference type="Pfam" id="PF01968">
    <property type="entry name" value="Hydantoinase_A"/>
    <property type="match status" value="1"/>
</dbReference>
<dbReference type="AlphaFoldDB" id="A0A9Y1FKM7"/>
<feature type="domain" description="Acetophenone carboxylase-like C-terminal" evidence="3">
    <location>
        <begin position="514"/>
        <end position="674"/>
    </location>
</feature>
<name>A0A9Y1FKM7_9ARCH</name>
<dbReference type="Pfam" id="PF05378">
    <property type="entry name" value="Hydant_A_N"/>
    <property type="match status" value="1"/>
</dbReference>
<organism evidence="4">
    <name type="scientific">Candidatus Heimdallarchaeum aukensis</name>
    <dbReference type="NCBI Taxonomy" id="2876573"/>
    <lineage>
        <taxon>Archaea</taxon>
        <taxon>Promethearchaeati</taxon>
        <taxon>Candidatus Heimdallarchaeota</taxon>
        <taxon>Candidatus Heimdallarchaeia (ex Rinke et al. 2021) (nom. nud.)</taxon>
        <taxon>Candidatus Heimdallarchaeales</taxon>
        <taxon>Candidatus Heimdallarchaeaceae</taxon>
        <taxon>Candidatus Heimdallarchaeum</taxon>
    </lineage>
</organism>
<gene>
    <name evidence="4" type="ORF">K9W45_09530</name>
</gene>
<dbReference type="InterPro" id="IPR049517">
    <property type="entry name" value="ACX-like_C"/>
</dbReference>
<dbReference type="InterPro" id="IPR008040">
    <property type="entry name" value="Hydant_A_N"/>
</dbReference>
<dbReference type="GO" id="GO:0005829">
    <property type="term" value="C:cytosol"/>
    <property type="evidence" value="ECO:0007669"/>
    <property type="project" value="TreeGrafter"/>
</dbReference>
<dbReference type="EMBL" id="CP084166">
    <property type="protein sequence ID" value="UJG40076.1"/>
    <property type="molecule type" value="Genomic_DNA"/>
</dbReference>
<accession>A0A9Y1FKM7</accession>
<dbReference type="GO" id="GO:0006749">
    <property type="term" value="P:glutathione metabolic process"/>
    <property type="evidence" value="ECO:0007669"/>
    <property type="project" value="TreeGrafter"/>
</dbReference>